<dbReference type="AlphaFoldDB" id="A0A5C3PUL4"/>
<feature type="signal peptide" evidence="1">
    <location>
        <begin position="1"/>
        <end position="35"/>
    </location>
</feature>
<evidence type="ECO:0000313" key="3">
    <source>
        <dbReference type="Proteomes" id="UP000308197"/>
    </source>
</evidence>
<dbReference type="InParanoid" id="A0A5C3PUL4"/>
<feature type="chain" id="PRO_5022674749" description="Secreted protein" evidence="1">
    <location>
        <begin position="36"/>
        <end position="74"/>
    </location>
</feature>
<keyword evidence="1" id="KW-0732">Signal</keyword>
<dbReference type="EMBL" id="ML210980">
    <property type="protein sequence ID" value="TFK93514.1"/>
    <property type="molecule type" value="Genomic_DNA"/>
</dbReference>
<gene>
    <name evidence="2" type="ORF">K466DRAFT_580826</name>
</gene>
<protein>
    <recommendedName>
        <fullName evidence="4">Secreted protein</fullName>
    </recommendedName>
</protein>
<evidence type="ECO:0000313" key="2">
    <source>
        <dbReference type="EMBL" id="TFK93514.1"/>
    </source>
</evidence>
<evidence type="ECO:0008006" key="4">
    <source>
        <dbReference type="Google" id="ProtNLM"/>
    </source>
</evidence>
<keyword evidence="3" id="KW-1185">Reference proteome</keyword>
<evidence type="ECO:0000256" key="1">
    <source>
        <dbReference type="SAM" id="SignalP"/>
    </source>
</evidence>
<organism evidence="2 3">
    <name type="scientific">Polyporus arcularius HHB13444</name>
    <dbReference type="NCBI Taxonomy" id="1314778"/>
    <lineage>
        <taxon>Eukaryota</taxon>
        <taxon>Fungi</taxon>
        <taxon>Dikarya</taxon>
        <taxon>Basidiomycota</taxon>
        <taxon>Agaricomycotina</taxon>
        <taxon>Agaricomycetes</taxon>
        <taxon>Polyporales</taxon>
        <taxon>Polyporaceae</taxon>
        <taxon>Polyporus</taxon>
    </lineage>
</organism>
<name>A0A5C3PUL4_9APHY</name>
<proteinExistence type="predicted"/>
<accession>A0A5C3PUL4</accession>
<reference evidence="2 3" key="1">
    <citation type="journal article" date="2019" name="Nat. Ecol. Evol.">
        <title>Megaphylogeny resolves global patterns of mushroom evolution.</title>
        <authorList>
            <person name="Varga T."/>
            <person name="Krizsan K."/>
            <person name="Foldi C."/>
            <person name="Dima B."/>
            <person name="Sanchez-Garcia M."/>
            <person name="Sanchez-Ramirez S."/>
            <person name="Szollosi G.J."/>
            <person name="Szarkandi J.G."/>
            <person name="Papp V."/>
            <person name="Albert L."/>
            <person name="Andreopoulos W."/>
            <person name="Angelini C."/>
            <person name="Antonin V."/>
            <person name="Barry K.W."/>
            <person name="Bougher N.L."/>
            <person name="Buchanan P."/>
            <person name="Buyck B."/>
            <person name="Bense V."/>
            <person name="Catcheside P."/>
            <person name="Chovatia M."/>
            <person name="Cooper J."/>
            <person name="Damon W."/>
            <person name="Desjardin D."/>
            <person name="Finy P."/>
            <person name="Geml J."/>
            <person name="Haridas S."/>
            <person name="Hughes K."/>
            <person name="Justo A."/>
            <person name="Karasinski D."/>
            <person name="Kautmanova I."/>
            <person name="Kiss B."/>
            <person name="Kocsube S."/>
            <person name="Kotiranta H."/>
            <person name="LaButti K.M."/>
            <person name="Lechner B.E."/>
            <person name="Liimatainen K."/>
            <person name="Lipzen A."/>
            <person name="Lukacs Z."/>
            <person name="Mihaltcheva S."/>
            <person name="Morgado L.N."/>
            <person name="Niskanen T."/>
            <person name="Noordeloos M.E."/>
            <person name="Ohm R.A."/>
            <person name="Ortiz-Santana B."/>
            <person name="Ovrebo C."/>
            <person name="Racz N."/>
            <person name="Riley R."/>
            <person name="Savchenko A."/>
            <person name="Shiryaev A."/>
            <person name="Soop K."/>
            <person name="Spirin V."/>
            <person name="Szebenyi C."/>
            <person name="Tomsovsky M."/>
            <person name="Tulloss R.E."/>
            <person name="Uehling J."/>
            <person name="Grigoriev I.V."/>
            <person name="Vagvolgyi C."/>
            <person name="Papp T."/>
            <person name="Martin F.M."/>
            <person name="Miettinen O."/>
            <person name="Hibbett D.S."/>
            <person name="Nagy L.G."/>
        </authorList>
    </citation>
    <scope>NUCLEOTIDE SEQUENCE [LARGE SCALE GENOMIC DNA]</scope>
    <source>
        <strain evidence="2 3">HHB13444</strain>
    </source>
</reference>
<dbReference type="Proteomes" id="UP000308197">
    <property type="component" value="Unassembled WGS sequence"/>
</dbReference>
<sequence>MTWTNAMARLTCWKGSFDCMSLNFWMLSMIHYAEAQQTRSTDVKAGKFYNCTHLSKNEQRGSSSTVRLVHHGVG</sequence>